<dbReference type="EnsemblPlants" id="LPERR01G22110.1">
    <property type="protein sequence ID" value="LPERR01G22110.1"/>
    <property type="gene ID" value="LPERR01G22110"/>
</dbReference>
<name>A0A0D9V3X3_9ORYZ</name>
<feature type="region of interest" description="Disordered" evidence="1">
    <location>
        <begin position="34"/>
        <end position="64"/>
    </location>
</feature>
<proteinExistence type="predicted"/>
<feature type="chain" id="PRO_5002346992" description="Secreted protein" evidence="2">
    <location>
        <begin position="23"/>
        <end position="64"/>
    </location>
</feature>
<dbReference type="Proteomes" id="UP000032180">
    <property type="component" value="Chromosome 1"/>
</dbReference>
<evidence type="ECO:0008006" key="5">
    <source>
        <dbReference type="Google" id="ProtNLM"/>
    </source>
</evidence>
<reference evidence="3 4" key="1">
    <citation type="submission" date="2012-08" db="EMBL/GenBank/DDBJ databases">
        <title>Oryza genome evolution.</title>
        <authorList>
            <person name="Wing R.A."/>
        </authorList>
    </citation>
    <scope>NUCLEOTIDE SEQUENCE</scope>
</reference>
<accession>A0A0D9V3X3</accession>
<organism evidence="3 4">
    <name type="scientific">Leersia perrieri</name>
    <dbReference type="NCBI Taxonomy" id="77586"/>
    <lineage>
        <taxon>Eukaryota</taxon>
        <taxon>Viridiplantae</taxon>
        <taxon>Streptophyta</taxon>
        <taxon>Embryophyta</taxon>
        <taxon>Tracheophyta</taxon>
        <taxon>Spermatophyta</taxon>
        <taxon>Magnoliopsida</taxon>
        <taxon>Liliopsida</taxon>
        <taxon>Poales</taxon>
        <taxon>Poaceae</taxon>
        <taxon>BOP clade</taxon>
        <taxon>Oryzoideae</taxon>
        <taxon>Oryzeae</taxon>
        <taxon>Oryzinae</taxon>
        <taxon>Leersia</taxon>
    </lineage>
</organism>
<dbReference type="Gramene" id="LPERR01G22110.1">
    <property type="protein sequence ID" value="LPERR01G22110.1"/>
    <property type="gene ID" value="LPERR01G22110"/>
</dbReference>
<evidence type="ECO:0000313" key="4">
    <source>
        <dbReference type="Proteomes" id="UP000032180"/>
    </source>
</evidence>
<dbReference type="AlphaFoldDB" id="A0A0D9V3X3"/>
<sequence>MVGVMVTVVVVVALVVEGGAEAADMKGVGMMSSKACKESKSNESSEERRTKIKQWNRERDEKQG</sequence>
<keyword evidence="2" id="KW-0732">Signal</keyword>
<protein>
    <recommendedName>
        <fullName evidence="5">Secreted protein</fullName>
    </recommendedName>
</protein>
<reference evidence="3" key="3">
    <citation type="submission" date="2015-04" db="UniProtKB">
        <authorList>
            <consortium name="EnsemblPlants"/>
        </authorList>
    </citation>
    <scope>IDENTIFICATION</scope>
</reference>
<reference evidence="4" key="2">
    <citation type="submission" date="2013-12" db="EMBL/GenBank/DDBJ databases">
        <authorList>
            <person name="Yu Y."/>
            <person name="Lee S."/>
            <person name="de Baynast K."/>
            <person name="Wissotski M."/>
            <person name="Liu L."/>
            <person name="Talag J."/>
            <person name="Goicoechea J."/>
            <person name="Angelova A."/>
            <person name="Jetty R."/>
            <person name="Kudrna D."/>
            <person name="Golser W."/>
            <person name="Rivera L."/>
            <person name="Zhang J."/>
            <person name="Wing R."/>
        </authorList>
    </citation>
    <scope>NUCLEOTIDE SEQUENCE</scope>
</reference>
<keyword evidence="4" id="KW-1185">Reference proteome</keyword>
<feature type="compositionally biased region" description="Basic and acidic residues" evidence="1">
    <location>
        <begin position="35"/>
        <end position="64"/>
    </location>
</feature>
<dbReference type="HOGENOM" id="CLU_2870816_0_0_1"/>
<evidence type="ECO:0000313" key="3">
    <source>
        <dbReference type="EnsemblPlants" id="LPERR01G22110.1"/>
    </source>
</evidence>
<evidence type="ECO:0000256" key="2">
    <source>
        <dbReference type="SAM" id="SignalP"/>
    </source>
</evidence>
<evidence type="ECO:0000256" key="1">
    <source>
        <dbReference type="SAM" id="MobiDB-lite"/>
    </source>
</evidence>
<feature type="signal peptide" evidence="2">
    <location>
        <begin position="1"/>
        <end position="22"/>
    </location>
</feature>